<protein>
    <submittedName>
        <fullName evidence="1">Uncharacterized conserved protein</fullName>
    </submittedName>
</protein>
<evidence type="ECO:0000313" key="1">
    <source>
        <dbReference type="EMBL" id="VEA71896.1"/>
    </source>
</evidence>
<dbReference type="STRING" id="61652.AXX16_4344"/>
<dbReference type="AlphaFoldDB" id="A0A3S4GDD7"/>
<organism evidence="1 2">
    <name type="scientific">Serratia rubidaea</name>
    <name type="common">Serratia marinorubra</name>
    <dbReference type="NCBI Taxonomy" id="61652"/>
    <lineage>
        <taxon>Bacteria</taxon>
        <taxon>Pseudomonadati</taxon>
        <taxon>Pseudomonadota</taxon>
        <taxon>Gammaproteobacteria</taxon>
        <taxon>Enterobacterales</taxon>
        <taxon>Yersiniaceae</taxon>
        <taxon>Serratia</taxon>
    </lineage>
</organism>
<sequence length="126" mass="13572">MENTQTEALAALMEKLSPLLASGRLDNVVDALSLTSDLVDIADNALVDKLAALFDDLTSAGWEGGMALKMVYSELQQNEQPATLRGLYALLRQPETLLGLMLVLRTLNIIGGRLRAAHLPADVTPE</sequence>
<reference evidence="1 2" key="1">
    <citation type="submission" date="2018-12" db="EMBL/GenBank/DDBJ databases">
        <authorList>
            <consortium name="Pathogen Informatics"/>
        </authorList>
    </citation>
    <scope>NUCLEOTIDE SEQUENCE [LARGE SCALE GENOMIC DNA]</scope>
    <source>
        <strain evidence="1 2">NCTC9419</strain>
    </source>
</reference>
<name>A0A3S4GDD7_SERRU</name>
<evidence type="ECO:0000313" key="2">
    <source>
        <dbReference type="Proteomes" id="UP000271603"/>
    </source>
</evidence>
<proteinExistence type="predicted"/>
<gene>
    <name evidence="1" type="ORF">NCTC9419_03470</name>
</gene>
<dbReference type="Proteomes" id="UP000271603">
    <property type="component" value="Chromosome"/>
</dbReference>
<dbReference type="EMBL" id="LR134155">
    <property type="protein sequence ID" value="VEA71896.1"/>
    <property type="molecule type" value="Genomic_DNA"/>
</dbReference>
<accession>A0A3S4GDD7</accession>